<name>A0A1I0ASY5_THASX</name>
<dbReference type="EMBL" id="FOHK01000003">
    <property type="protein sequence ID" value="SES96884.1"/>
    <property type="molecule type" value="Genomic_DNA"/>
</dbReference>
<dbReference type="Proteomes" id="UP000199308">
    <property type="component" value="Unassembled WGS sequence"/>
</dbReference>
<dbReference type="GO" id="GO:0005829">
    <property type="term" value="C:cytosol"/>
    <property type="evidence" value="ECO:0007669"/>
    <property type="project" value="TreeGrafter"/>
</dbReference>
<evidence type="ECO:0000256" key="1">
    <source>
        <dbReference type="ARBA" id="ARBA00009919"/>
    </source>
</evidence>
<feature type="domain" description="THIF-type NAD/FAD binding fold" evidence="2">
    <location>
        <begin position="10"/>
        <end position="244"/>
    </location>
</feature>
<dbReference type="STRING" id="349064.SAMN05660429_00793"/>
<dbReference type="SUPFAM" id="SSF69572">
    <property type="entry name" value="Activating enzymes of the ubiquitin-like proteins"/>
    <property type="match status" value="1"/>
</dbReference>
<dbReference type="Gene3D" id="3.40.50.720">
    <property type="entry name" value="NAD(P)-binding Rossmann-like Domain"/>
    <property type="match status" value="1"/>
</dbReference>
<organism evidence="3 4">
    <name type="scientific">Thalassotalea agarivorans</name>
    <name type="common">Thalassomonas agarivorans</name>
    <dbReference type="NCBI Taxonomy" id="349064"/>
    <lineage>
        <taxon>Bacteria</taxon>
        <taxon>Pseudomonadati</taxon>
        <taxon>Pseudomonadota</taxon>
        <taxon>Gammaproteobacteria</taxon>
        <taxon>Alteromonadales</taxon>
        <taxon>Colwelliaceae</taxon>
        <taxon>Thalassotalea</taxon>
    </lineage>
</organism>
<proteinExistence type="inferred from homology"/>
<accession>A0A1I0ASY5</accession>
<keyword evidence="3" id="KW-0548">Nucleotidyltransferase</keyword>
<dbReference type="OrthoDB" id="9804286at2"/>
<dbReference type="GO" id="GO:0004792">
    <property type="term" value="F:thiosulfate-cyanide sulfurtransferase activity"/>
    <property type="evidence" value="ECO:0007669"/>
    <property type="project" value="TreeGrafter"/>
</dbReference>
<sequence>MLSQQEQLRYSRQMMVSKIGEQGQLKLQQASVLIVGMGGLGNPMVAYLGSAGLGKLVLVDGDDIDYTNLQRQVLFTEQDVGANKAETLQQFMQNQNSAVDIEVVDEMLDEELAEYYIPQVDVVIDCTDNIETRYLLNRLCVSHKVPLIVGAATGFDGQHMVVNSNEQDNACYECLFPSSQKAPIVNCQTVGIVGPVLSIIAGMQALHTIKLITGLPVKYNTLFAFDGMDMQWQQFTIGKQESCPICNQ</sequence>
<gene>
    <name evidence="3" type="ORF">SAMN05660429_00793</name>
</gene>
<dbReference type="AlphaFoldDB" id="A0A1I0ASY5"/>
<dbReference type="PANTHER" id="PTHR10953">
    <property type="entry name" value="UBIQUITIN-ACTIVATING ENZYME E1"/>
    <property type="match status" value="1"/>
</dbReference>
<dbReference type="InterPro" id="IPR000594">
    <property type="entry name" value="ThiF_NAD_FAD-bd"/>
</dbReference>
<keyword evidence="3" id="KW-0808">Transferase</keyword>
<dbReference type="InterPro" id="IPR035985">
    <property type="entry name" value="Ubiquitin-activating_enz"/>
</dbReference>
<evidence type="ECO:0000313" key="3">
    <source>
        <dbReference type="EMBL" id="SES96884.1"/>
    </source>
</evidence>
<evidence type="ECO:0000259" key="2">
    <source>
        <dbReference type="Pfam" id="PF00899"/>
    </source>
</evidence>
<evidence type="ECO:0000313" key="4">
    <source>
        <dbReference type="Proteomes" id="UP000199308"/>
    </source>
</evidence>
<comment type="similarity">
    <text evidence="1">Belongs to the HesA/MoeB/ThiF family.</text>
</comment>
<dbReference type="Pfam" id="PF00899">
    <property type="entry name" value="ThiF"/>
    <property type="match status" value="1"/>
</dbReference>
<dbReference type="RefSeq" id="WP_093327865.1">
    <property type="nucleotide sequence ID" value="NZ_FOHK01000003.1"/>
</dbReference>
<dbReference type="InterPro" id="IPR045886">
    <property type="entry name" value="ThiF/MoeB/HesA"/>
</dbReference>
<dbReference type="GO" id="GO:0016779">
    <property type="term" value="F:nucleotidyltransferase activity"/>
    <property type="evidence" value="ECO:0007669"/>
    <property type="project" value="UniProtKB-KW"/>
</dbReference>
<dbReference type="CDD" id="cd00757">
    <property type="entry name" value="ThiF_MoeB_HesA_family"/>
    <property type="match status" value="1"/>
</dbReference>
<dbReference type="PANTHER" id="PTHR10953:SF240">
    <property type="entry name" value="SULFUR CARRIER PROTEIN THIS ADENYLYLTRANSFERASE"/>
    <property type="match status" value="1"/>
</dbReference>
<reference evidence="3 4" key="1">
    <citation type="submission" date="2016-10" db="EMBL/GenBank/DDBJ databases">
        <authorList>
            <person name="de Groot N.N."/>
        </authorList>
    </citation>
    <scope>NUCLEOTIDE SEQUENCE [LARGE SCALE GENOMIC DNA]</scope>
    <source>
        <strain evidence="3 4">DSM 19706</strain>
    </source>
</reference>
<keyword evidence="4" id="KW-1185">Reference proteome</keyword>
<protein>
    <submittedName>
        <fullName evidence="3">Sulfur carrier protein ThiS adenylyltransferase</fullName>
    </submittedName>
</protein>
<dbReference type="FunFam" id="3.40.50.720:FF:000080">
    <property type="entry name" value="Thiazole biosynthesis adenylyltransferase ThiF"/>
    <property type="match status" value="1"/>
</dbReference>
<dbReference type="GO" id="GO:0008146">
    <property type="term" value="F:sulfotransferase activity"/>
    <property type="evidence" value="ECO:0007669"/>
    <property type="project" value="TreeGrafter"/>
</dbReference>
<dbReference type="GO" id="GO:0008641">
    <property type="term" value="F:ubiquitin-like modifier activating enzyme activity"/>
    <property type="evidence" value="ECO:0007669"/>
    <property type="project" value="InterPro"/>
</dbReference>